<evidence type="ECO:0000313" key="2">
    <source>
        <dbReference type="EMBL" id="CAG2228377.1"/>
    </source>
</evidence>
<reference evidence="2" key="1">
    <citation type="submission" date="2021-03" db="EMBL/GenBank/DDBJ databases">
        <authorList>
            <person name="Bekaert M."/>
        </authorList>
    </citation>
    <scope>NUCLEOTIDE SEQUENCE</scope>
</reference>
<dbReference type="PANTHER" id="PTHR24184:SF11">
    <property type="entry name" value="ANKYRIN REPEAT AND SOCS BOX CONTAINING 3"/>
    <property type="match status" value="1"/>
</dbReference>
<comment type="caution">
    <text evidence="2">The sequence shown here is derived from an EMBL/GenBank/DDBJ whole genome shotgun (WGS) entry which is preliminary data.</text>
</comment>
<feature type="repeat" description="ANK" evidence="1">
    <location>
        <begin position="117"/>
        <end position="142"/>
    </location>
</feature>
<dbReference type="PROSITE" id="PS50088">
    <property type="entry name" value="ANK_REPEAT"/>
    <property type="match status" value="1"/>
</dbReference>
<accession>A0A8S3T462</accession>
<organism evidence="2 3">
    <name type="scientific">Mytilus edulis</name>
    <name type="common">Blue mussel</name>
    <dbReference type="NCBI Taxonomy" id="6550"/>
    <lineage>
        <taxon>Eukaryota</taxon>
        <taxon>Metazoa</taxon>
        <taxon>Spiralia</taxon>
        <taxon>Lophotrochozoa</taxon>
        <taxon>Mollusca</taxon>
        <taxon>Bivalvia</taxon>
        <taxon>Autobranchia</taxon>
        <taxon>Pteriomorphia</taxon>
        <taxon>Mytilida</taxon>
        <taxon>Mytiloidea</taxon>
        <taxon>Mytilidae</taxon>
        <taxon>Mytilinae</taxon>
        <taxon>Mytilus</taxon>
    </lineage>
</organism>
<evidence type="ECO:0000256" key="1">
    <source>
        <dbReference type="PROSITE-ProRule" id="PRU00023"/>
    </source>
</evidence>
<sequence length="253" mass="28595">MLIENLNSLYLKKQKLSPFATKLITAARSGDIEAVKLCLQNAADIDYQDFNGWTALTSAAWEDTLRLYSCFLTEVSKRNQIKIWETALMLSAWRGHLEVTRLLLDRGVTETSNQYNNGSTALHLAAEKGNLQVIRYLVEQASISPFVKTHQDKTPCDLAAVKLKECPSYKNVVDYLQSVMSKNGKDGKDLSPKTSGNILETPIADDEVPNEIKLMTDKRSVELYLKLLESGSEKKRDIRLVVVGKRYWEDLIH</sequence>
<evidence type="ECO:0000313" key="3">
    <source>
        <dbReference type="Proteomes" id="UP000683360"/>
    </source>
</evidence>
<dbReference type="SUPFAM" id="SSF48403">
    <property type="entry name" value="Ankyrin repeat"/>
    <property type="match status" value="1"/>
</dbReference>
<dbReference type="AlphaFoldDB" id="A0A8S3T462"/>
<dbReference type="PANTHER" id="PTHR24184">
    <property type="entry name" value="SI:CH211-189E2.2"/>
    <property type="match status" value="1"/>
</dbReference>
<dbReference type="InterPro" id="IPR002110">
    <property type="entry name" value="Ankyrin_rpt"/>
</dbReference>
<dbReference type="Pfam" id="PF13637">
    <property type="entry name" value="Ank_4"/>
    <property type="match status" value="1"/>
</dbReference>
<name>A0A8S3T462_MYTED</name>
<dbReference type="OrthoDB" id="70519at2759"/>
<keyword evidence="1" id="KW-0040">ANK repeat</keyword>
<dbReference type="InterPro" id="IPR036770">
    <property type="entry name" value="Ankyrin_rpt-contain_sf"/>
</dbReference>
<gene>
    <name evidence="2" type="ORF">MEDL_41368</name>
</gene>
<dbReference type="Proteomes" id="UP000683360">
    <property type="component" value="Unassembled WGS sequence"/>
</dbReference>
<dbReference type="Pfam" id="PF12796">
    <property type="entry name" value="Ank_2"/>
    <property type="match status" value="1"/>
</dbReference>
<protein>
    <submittedName>
        <fullName evidence="2">Uncharacterized protein</fullName>
    </submittedName>
</protein>
<keyword evidence="3" id="KW-1185">Reference proteome</keyword>
<dbReference type="EMBL" id="CAJPWZ010001995">
    <property type="protein sequence ID" value="CAG2228377.1"/>
    <property type="molecule type" value="Genomic_DNA"/>
</dbReference>
<dbReference type="SMART" id="SM00248">
    <property type="entry name" value="ANK"/>
    <property type="match status" value="4"/>
</dbReference>
<proteinExistence type="predicted"/>
<dbReference type="PROSITE" id="PS50297">
    <property type="entry name" value="ANK_REP_REGION"/>
    <property type="match status" value="1"/>
</dbReference>
<dbReference type="Gene3D" id="1.25.40.20">
    <property type="entry name" value="Ankyrin repeat-containing domain"/>
    <property type="match status" value="2"/>
</dbReference>